<evidence type="ECO:0000313" key="3">
    <source>
        <dbReference type="Proteomes" id="UP000574769"/>
    </source>
</evidence>
<organism evidence="2 3">
    <name type="scientific">Sphingomonas abaci</name>
    <dbReference type="NCBI Taxonomy" id="237611"/>
    <lineage>
        <taxon>Bacteria</taxon>
        <taxon>Pseudomonadati</taxon>
        <taxon>Pseudomonadota</taxon>
        <taxon>Alphaproteobacteria</taxon>
        <taxon>Sphingomonadales</taxon>
        <taxon>Sphingomonadaceae</taxon>
        <taxon>Sphingomonas</taxon>
    </lineage>
</organism>
<dbReference type="Proteomes" id="UP000574769">
    <property type="component" value="Unassembled WGS sequence"/>
</dbReference>
<evidence type="ECO:0000256" key="1">
    <source>
        <dbReference type="SAM" id="Phobius"/>
    </source>
</evidence>
<gene>
    <name evidence="2" type="ORF">GGQ96_000658</name>
</gene>
<comment type="caution">
    <text evidence="2">The sequence shown here is derived from an EMBL/GenBank/DDBJ whole genome shotgun (WGS) entry which is preliminary data.</text>
</comment>
<name>A0A7W7AGD0_9SPHN</name>
<evidence type="ECO:0000313" key="2">
    <source>
        <dbReference type="EMBL" id="MBB4616552.1"/>
    </source>
</evidence>
<feature type="transmembrane region" description="Helical" evidence="1">
    <location>
        <begin position="40"/>
        <end position="58"/>
    </location>
</feature>
<protein>
    <submittedName>
        <fullName evidence="2">Uncharacterized protein</fullName>
    </submittedName>
</protein>
<sequence length="59" mass="6104">MTGPLGGIAAAAPSLAMLACFACLIGGVRLIRGRRDRRKGVLMIVLAAVLLGNVVIWSI</sequence>
<keyword evidence="1" id="KW-1133">Transmembrane helix</keyword>
<accession>A0A7W7AGD0</accession>
<feature type="transmembrane region" description="Helical" evidence="1">
    <location>
        <begin position="6"/>
        <end position="28"/>
    </location>
</feature>
<dbReference type="EMBL" id="JACHNY010000001">
    <property type="protein sequence ID" value="MBB4616552.1"/>
    <property type="molecule type" value="Genomic_DNA"/>
</dbReference>
<keyword evidence="1" id="KW-0812">Transmembrane</keyword>
<dbReference type="RefSeq" id="WP_184112282.1">
    <property type="nucleotide sequence ID" value="NZ_JACHNY010000001.1"/>
</dbReference>
<reference evidence="2 3" key="1">
    <citation type="submission" date="2020-08" db="EMBL/GenBank/DDBJ databases">
        <title>Genomic Encyclopedia of Type Strains, Phase IV (KMG-IV): sequencing the most valuable type-strain genomes for metagenomic binning, comparative biology and taxonomic classification.</title>
        <authorList>
            <person name="Goeker M."/>
        </authorList>
    </citation>
    <scope>NUCLEOTIDE SEQUENCE [LARGE SCALE GENOMIC DNA]</scope>
    <source>
        <strain evidence="2 3">DSM 15867</strain>
    </source>
</reference>
<keyword evidence="1" id="KW-0472">Membrane</keyword>
<dbReference type="AlphaFoldDB" id="A0A7W7AGD0"/>
<keyword evidence="3" id="KW-1185">Reference proteome</keyword>
<proteinExistence type="predicted"/>